<comment type="caution">
    <text evidence="4">The sequence shown here is derived from an EMBL/GenBank/DDBJ whole genome shotgun (WGS) entry which is preliminary data.</text>
</comment>
<dbReference type="GO" id="GO:0016020">
    <property type="term" value="C:membrane"/>
    <property type="evidence" value="ECO:0007669"/>
    <property type="project" value="TreeGrafter"/>
</dbReference>
<feature type="compositionally biased region" description="Basic and acidic residues" evidence="2">
    <location>
        <begin position="83"/>
        <end position="97"/>
    </location>
</feature>
<gene>
    <name evidence="4" type="ORF">M8C21_007530</name>
</gene>
<feature type="compositionally biased region" description="Low complexity" evidence="2">
    <location>
        <begin position="143"/>
        <end position="153"/>
    </location>
</feature>
<dbReference type="PROSITE" id="PS51388">
    <property type="entry name" value="GED"/>
    <property type="match status" value="1"/>
</dbReference>
<feature type="compositionally biased region" description="Polar residues" evidence="2">
    <location>
        <begin position="324"/>
        <end position="341"/>
    </location>
</feature>
<evidence type="ECO:0000313" key="4">
    <source>
        <dbReference type="EMBL" id="KAI7737030.1"/>
    </source>
</evidence>
<protein>
    <recommendedName>
        <fullName evidence="3">GED domain-containing protein</fullName>
    </recommendedName>
</protein>
<dbReference type="GO" id="GO:0005525">
    <property type="term" value="F:GTP binding"/>
    <property type="evidence" value="ECO:0007669"/>
    <property type="project" value="InterPro"/>
</dbReference>
<evidence type="ECO:0000256" key="2">
    <source>
        <dbReference type="SAM" id="MobiDB-lite"/>
    </source>
</evidence>
<feature type="region of interest" description="Disordered" evidence="2">
    <location>
        <begin position="74"/>
        <end position="165"/>
    </location>
</feature>
<keyword evidence="1" id="KW-0505">Motor protein</keyword>
<keyword evidence="5" id="KW-1185">Reference proteome</keyword>
<dbReference type="GO" id="GO:0005737">
    <property type="term" value="C:cytoplasm"/>
    <property type="evidence" value="ECO:0007669"/>
    <property type="project" value="TreeGrafter"/>
</dbReference>
<dbReference type="InterPro" id="IPR020850">
    <property type="entry name" value="GED_dom"/>
</dbReference>
<dbReference type="Pfam" id="PF02212">
    <property type="entry name" value="GED"/>
    <property type="match status" value="1"/>
</dbReference>
<dbReference type="SMART" id="SM00302">
    <property type="entry name" value="GED"/>
    <property type="match status" value="1"/>
</dbReference>
<dbReference type="InterPro" id="IPR022812">
    <property type="entry name" value="Dynamin"/>
</dbReference>
<dbReference type="Gene3D" id="1.20.120.1240">
    <property type="entry name" value="Dynamin, middle domain"/>
    <property type="match status" value="2"/>
</dbReference>
<dbReference type="PANTHER" id="PTHR11566:SF21">
    <property type="entry name" value="DYNAMIN RELATED PROTEIN 1, ISOFORM A"/>
    <property type="match status" value="1"/>
</dbReference>
<feature type="compositionally biased region" description="Polar residues" evidence="2">
    <location>
        <begin position="102"/>
        <end position="121"/>
    </location>
</feature>
<dbReference type="GO" id="GO:0008017">
    <property type="term" value="F:microtubule binding"/>
    <property type="evidence" value="ECO:0007669"/>
    <property type="project" value="TreeGrafter"/>
</dbReference>
<dbReference type="Pfam" id="PF01031">
    <property type="entry name" value="Dynamin_M"/>
    <property type="match status" value="1"/>
</dbReference>
<dbReference type="EMBL" id="JAMZMK010009143">
    <property type="protein sequence ID" value="KAI7737030.1"/>
    <property type="molecule type" value="Genomic_DNA"/>
</dbReference>
<accession>A0AAD5C964</accession>
<name>A0AAD5C964_AMBAR</name>
<dbReference type="Proteomes" id="UP001206925">
    <property type="component" value="Unassembled WGS sequence"/>
</dbReference>
<dbReference type="AlphaFoldDB" id="A0AAD5C964"/>
<evidence type="ECO:0000259" key="3">
    <source>
        <dbReference type="PROSITE" id="PS51388"/>
    </source>
</evidence>
<organism evidence="4 5">
    <name type="scientific">Ambrosia artemisiifolia</name>
    <name type="common">Common ragweed</name>
    <dbReference type="NCBI Taxonomy" id="4212"/>
    <lineage>
        <taxon>Eukaryota</taxon>
        <taxon>Viridiplantae</taxon>
        <taxon>Streptophyta</taxon>
        <taxon>Embryophyta</taxon>
        <taxon>Tracheophyta</taxon>
        <taxon>Spermatophyta</taxon>
        <taxon>Magnoliopsida</taxon>
        <taxon>eudicotyledons</taxon>
        <taxon>Gunneridae</taxon>
        <taxon>Pentapetalae</taxon>
        <taxon>asterids</taxon>
        <taxon>campanulids</taxon>
        <taxon>Asterales</taxon>
        <taxon>Asteraceae</taxon>
        <taxon>Asteroideae</taxon>
        <taxon>Heliantheae alliance</taxon>
        <taxon>Heliantheae</taxon>
        <taxon>Ambrosia</taxon>
    </lineage>
</organism>
<evidence type="ECO:0000256" key="1">
    <source>
        <dbReference type="ARBA" id="ARBA00023175"/>
    </source>
</evidence>
<dbReference type="InterPro" id="IPR000375">
    <property type="entry name" value="Dynamin_stalk"/>
</dbReference>
<evidence type="ECO:0000313" key="5">
    <source>
        <dbReference type="Proteomes" id="UP001206925"/>
    </source>
</evidence>
<dbReference type="FunFam" id="1.20.120.1240:FF:000018">
    <property type="entry name" value="Dynamin-related protein 3A"/>
    <property type="match status" value="1"/>
</dbReference>
<feature type="domain" description="GED" evidence="3">
    <location>
        <begin position="198"/>
        <end position="289"/>
    </location>
</feature>
<dbReference type="GO" id="GO:0005874">
    <property type="term" value="C:microtubule"/>
    <property type="evidence" value="ECO:0007669"/>
    <property type="project" value="TreeGrafter"/>
</dbReference>
<feature type="region of interest" description="Disordered" evidence="2">
    <location>
        <begin position="306"/>
        <end position="341"/>
    </location>
</feature>
<dbReference type="PANTHER" id="PTHR11566">
    <property type="entry name" value="DYNAMIN"/>
    <property type="match status" value="1"/>
</dbReference>
<sequence length="367" mass="41406">MSHQCMVNELQRFPVLRKRIDDVTGNFLRDGLQPSEKMIGHIVEMEMDFINSSHPNFIGGSKAVETAMKQVKSSRAATIQKQDAADIDKAPQSERKSRSYFGRQSNGTAPEQHNQPGSQPNGEVEKPTSGSTRWGVSSFFGGSDSRTSTKSSSANKPFSEPVHTMDHMDYSSSMIQLREPPTVLRPSDVNSDQEAIEIQVTKLLLKSYYDIVRKNIEDYVPKAIMHFLVNHTKRELHNVFIKKLYRDDLFEQLLQEPDDIPIKRKRTRELLNVLQQAFQTLDELPLDTETVERGYSLTNDPTGLPKFHDFPTSSTYPSAASPSMDSYNTTSPKNQVSLDSHSGEWNSPFSAHFQMSGNNSCLLCRKA</sequence>
<reference evidence="4" key="1">
    <citation type="submission" date="2022-06" db="EMBL/GenBank/DDBJ databases">
        <title>Uncovering the hologenomic basis of an extraordinary plant invasion.</title>
        <authorList>
            <person name="Bieker V.C."/>
            <person name="Martin M.D."/>
            <person name="Gilbert T."/>
            <person name="Hodgins K."/>
            <person name="Battlay P."/>
            <person name="Petersen B."/>
            <person name="Wilson J."/>
        </authorList>
    </citation>
    <scope>NUCLEOTIDE SEQUENCE</scope>
    <source>
        <strain evidence="4">AA19_3_7</strain>
        <tissue evidence="4">Leaf</tissue>
    </source>
</reference>
<proteinExistence type="predicted"/>
<dbReference type="GO" id="GO:0003924">
    <property type="term" value="F:GTPase activity"/>
    <property type="evidence" value="ECO:0007669"/>
    <property type="project" value="InterPro"/>
</dbReference>
<dbReference type="InterPro" id="IPR003130">
    <property type="entry name" value="GED"/>
</dbReference>
<feature type="compositionally biased region" description="Low complexity" evidence="2">
    <location>
        <begin position="311"/>
        <end position="323"/>
    </location>
</feature>